<evidence type="ECO:0000313" key="2">
    <source>
        <dbReference type="Proteomes" id="UP001172101"/>
    </source>
</evidence>
<dbReference type="Proteomes" id="UP001172101">
    <property type="component" value="Unassembled WGS sequence"/>
</dbReference>
<dbReference type="GeneID" id="85321444"/>
<organism evidence="1 2">
    <name type="scientific">Lasiosphaeria miniovina</name>
    <dbReference type="NCBI Taxonomy" id="1954250"/>
    <lineage>
        <taxon>Eukaryota</taxon>
        <taxon>Fungi</taxon>
        <taxon>Dikarya</taxon>
        <taxon>Ascomycota</taxon>
        <taxon>Pezizomycotina</taxon>
        <taxon>Sordariomycetes</taxon>
        <taxon>Sordariomycetidae</taxon>
        <taxon>Sordariales</taxon>
        <taxon>Lasiosphaeriaceae</taxon>
        <taxon>Lasiosphaeria</taxon>
    </lineage>
</organism>
<name>A0AA40ACU0_9PEZI</name>
<comment type="caution">
    <text evidence="1">The sequence shown here is derived from an EMBL/GenBank/DDBJ whole genome shotgun (WGS) entry which is preliminary data.</text>
</comment>
<gene>
    <name evidence="1" type="ORF">B0T26DRAFT_650382</name>
</gene>
<evidence type="ECO:0000313" key="1">
    <source>
        <dbReference type="EMBL" id="KAK0713409.1"/>
    </source>
</evidence>
<proteinExistence type="predicted"/>
<sequence length="148" mass="17431">KKEWRMNRAVIAAMINNSLSQTVHERLVARGWDPREQNPKVTYELIKEVIPRLSQEAVMDFVVEFVKIERPAFATMQAFLTRLRFLYKKITDSKAGVTEEFHVNLLVAKLKKTYPDRHLFWLNGLKEKTLTWQKLNQELEEIAATEET</sequence>
<dbReference type="AlphaFoldDB" id="A0AA40ACU0"/>
<feature type="non-terminal residue" evidence="1">
    <location>
        <position position="1"/>
    </location>
</feature>
<accession>A0AA40ACU0</accession>
<reference evidence="1" key="1">
    <citation type="submission" date="2023-06" db="EMBL/GenBank/DDBJ databases">
        <title>Genome-scale phylogeny and comparative genomics of the fungal order Sordariales.</title>
        <authorList>
            <consortium name="Lawrence Berkeley National Laboratory"/>
            <person name="Hensen N."/>
            <person name="Bonometti L."/>
            <person name="Westerberg I."/>
            <person name="Brannstrom I.O."/>
            <person name="Guillou S."/>
            <person name="Cros-Aarteil S."/>
            <person name="Calhoun S."/>
            <person name="Haridas S."/>
            <person name="Kuo A."/>
            <person name="Mondo S."/>
            <person name="Pangilinan J."/>
            <person name="Riley R."/>
            <person name="LaButti K."/>
            <person name="Andreopoulos B."/>
            <person name="Lipzen A."/>
            <person name="Chen C."/>
            <person name="Yanf M."/>
            <person name="Daum C."/>
            <person name="Ng V."/>
            <person name="Clum A."/>
            <person name="Steindorff A."/>
            <person name="Ohm R."/>
            <person name="Martin F."/>
            <person name="Silar P."/>
            <person name="Natvig D."/>
            <person name="Lalanne C."/>
            <person name="Gautier V."/>
            <person name="Ament-velasquez S.L."/>
            <person name="Kruys A."/>
            <person name="Hutchinson M.I."/>
            <person name="Powell A.J."/>
            <person name="Barry K."/>
            <person name="Miller A.N."/>
            <person name="Grigoriev I.V."/>
            <person name="Debuchy R."/>
            <person name="Gladieux P."/>
            <person name="Thoren M.H."/>
            <person name="Johannesson H."/>
        </authorList>
    </citation>
    <scope>NUCLEOTIDE SEQUENCE</scope>
    <source>
        <strain evidence="1">SMH2392-1A</strain>
    </source>
</reference>
<dbReference type="RefSeq" id="XP_060294732.1">
    <property type="nucleotide sequence ID" value="XM_060438174.1"/>
</dbReference>
<dbReference type="EMBL" id="JAUIRO010000005">
    <property type="protein sequence ID" value="KAK0713409.1"/>
    <property type="molecule type" value="Genomic_DNA"/>
</dbReference>
<protein>
    <submittedName>
        <fullName evidence="1">Uncharacterized protein</fullName>
    </submittedName>
</protein>
<keyword evidence="2" id="KW-1185">Reference proteome</keyword>